<evidence type="ECO:0000256" key="3">
    <source>
        <dbReference type="ARBA" id="ARBA00022543"/>
    </source>
</evidence>
<dbReference type="SUPFAM" id="SSF55874">
    <property type="entry name" value="ATPase domain of HSP90 chaperone/DNA topoisomerase II/histidine kinase"/>
    <property type="match status" value="1"/>
</dbReference>
<evidence type="ECO:0000256" key="15">
    <source>
        <dbReference type="ARBA" id="ARBA00023170"/>
    </source>
</evidence>
<dbReference type="SUPFAM" id="SSF55785">
    <property type="entry name" value="PYP-like sensor domain (PAS domain)"/>
    <property type="match status" value="2"/>
</dbReference>
<keyword evidence="3" id="KW-0600">Photoreceptor protein</keyword>
<proteinExistence type="predicted"/>
<dbReference type="EMBL" id="JANFAV010000002">
    <property type="protein sequence ID" value="MCW6534055.1"/>
    <property type="molecule type" value="Genomic_DNA"/>
</dbReference>
<dbReference type="SMART" id="SM00086">
    <property type="entry name" value="PAC"/>
    <property type="match status" value="2"/>
</dbReference>
<dbReference type="SMART" id="SM00911">
    <property type="entry name" value="HWE_HK"/>
    <property type="match status" value="1"/>
</dbReference>
<organism evidence="19 20">
    <name type="scientific">Sphingomonas lycopersici</name>
    <dbReference type="NCBI Taxonomy" id="2951807"/>
    <lineage>
        <taxon>Bacteria</taxon>
        <taxon>Pseudomonadati</taxon>
        <taxon>Pseudomonadota</taxon>
        <taxon>Alphaproteobacteria</taxon>
        <taxon>Sphingomonadales</taxon>
        <taxon>Sphingomonadaceae</taxon>
        <taxon>Sphingomonas</taxon>
    </lineage>
</organism>
<feature type="domain" description="PAS" evidence="17">
    <location>
        <begin position="131"/>
        <end position="201"/>
    </location>
</feature>
<dbReference type="GO" id="GO:0004673">
    <property type="term" value="F:protein histidine kinase activity"/>
    <property type="evidence" value="ECO:0007669"/>
    <property type="project" value="UniProtKB-EC"/>
</dbReference>
<keyword evidence="13" id="KW-0157">Chromophore</keyword>
<protein>
    <recommendedName>
        <fullName evidence="2">histidine kinase</fullName>
        <ecNumber evidence="2">2.7.13.3</ecNumber>
    </recommendedName>
</protein>
<evidence type="ECO:0000256" key="14">
    <source>
        <dbReference type="ARBA" id="ARBA00023026"/>
    </source>
</evidence>
<accession>A0AA41Z5R8</accession>
<evidence type="ECO:0000256" key="2">
    <source>
        <dbReference type="ARBA" id="ARBA00012438"/>
    </source>
</evidence>
<keyword evidence="10" id="KW-0547">Nucleotide-binding</keyword>
<evidence type="ECO:0000259" key="17">
    <source>
        <dbReference type="PROSITE" id="PS50112"/>
    </source>
</evidence>
<keyword evidence="16" id="KW-0175">Coiled coil</keyword>
<dbReference type="GO" id="GO:0005524">
    <property type="term" value="F:ATP binding"/>
    <property type="evidence" value="ECO:0007669"/>
    <property type="project" value="UniProtKB-KW"/>
</dbReference>
<dbReference type="InterPro" id="IPR000700">
    <property type="entry name" value="PAS-assoc_C"/>
</dbReference>
<keyword evidence="8" id="KW-0808">Transferase</keyword>
<evidence type="ECO:0000256" key="9">
    <source>
        <dbReference type="ARBA" id="ARBA00022737"/>
    </source>
</evidence>
<evidence type="ECO:0000256" key="7">
    <source>
        <dbReference type="ARBA" id="ARBA00022643"/>
    </source>
</evidence>
<evidence type="ECO:0000256" key="5">
    <source>
        <dbReference type="ARBA" id="ARBA00022606"/>
    </source>
</evidence>
<evidence type="ECO:0000313" key="19">
    <source>
        <dbReference type="EMBL" id="MCW6534055.1"/>
    </source>
</evidence>
<gene>
    <name evidence="19" type="ORF">NEE01_04580</name>
</gene>
<evidence type="ECO:0000256" key="1">
    <source>
        <dbReference type="ARBA" id="ARBA00000085"/>
    </source>
</evidence>
<dbReference type="Pfam" id="PF07536">
    <property type="entry name" value="HWE_HK"/>
    <property type="match status" value="1"/>
</dbReference>
<dbReference type="InterPro" id="IPR000014">
    <property type="entry name" value="PAS"/>
</dbReference>
<dbReference type="Gene3D" id="3.30.565.10">
    <property type="entry name" value="Histidine kinase-like ATPase, C-terminal domain"/>
    <property type="match status" value="1"/>
</dbReference>
<keyword evidence="11" id="KW-0418">Kinase</keyword>
<evidence type="ECO:0000256" key="8">
    <source>
        <dbReference type="ARBA" id="ARBA00022679"/>
    </source>
</evidence>
<dbReference type="EC" id="2.7.13.3" evidence="2"/>
<comment type="catalytic activity">
    <reaction evidence="1">
        <text>ATP + protein L-histidine = ADP + protein N-phospho-L-histidine.</text>
        <dbReference type="EC" id="2.7.13.3"/>
    </reaction>
</comment>
<dbReference type="InterPro" id="IPR035965">
    <property type="entry name" value="PAS-like_dom_sf"/>
</dbReference>
<reference evidence="19" key="1">
    <citation type="submission" date="2022-06" db="EMBL/GenBank/DDBJ databases">
        <title>Sphingomonas sp. nov. isolated from rhizosphere soil of tomato.</title>
        <authorList>
            <person name="Dong H."/>
            <person name="Gao R."/>
        </authorList>
    </citation>
    <scope>NUCLEOTIDE SEQUENCE</scope>
    <source>
        <strain evidence="19">MMSM24</strain>
    </source>
</reference>
<dbReference type="AlphaFoldDB" id="A0AA41Z5R8"/>
<keyword evidence="7" id="KW-0288">FMN</keyword>
<keyword evidence="5" id="KW-0716">Sensory transduction</keyword>
<dbReference type="RefSeq" id="WP_265268034.1">
    <property type="nucleotide sequence ID" value="NZ_JANFAV010000002.1"/>
</dbReference>
<dbReference type="NCBIfam" id="TIGR00229">
    <property type="entry name" value="sensory_box"/>
    <property type="match status" value="2"/>
</dbReference>
<dbReference type="InterPro" id="IPR013655">
    <property type="entry name" value="PAS_fold_3"/>
</dbReference>
<keyword evidence="20" id="KW-1185">Reference proteome</keyword>
<dbReference type="Pfam" id="PF08447">
    <property type="entry name" value="PAS_3"/>
    <property type="match status" value="2"/>
</dbReference>
<keyword evidence="9" id="KW-0677">Repeat</keyword>
<keyword evidence="15" id="KW-0675">Receptor</keyword>
<dbReference type="InterPro" id="IPR036890">
    <property type="entry name" value="HATPase_C_sf"/>
</dbReference>
<dbReference type="InterPro" id="IPR011102">
    <property type="entry name" value="Sig_transdc_His_kinase_HWE"/>
</dbReference>
<dbReference type="PANTHER" id="PTHR41523:SF8">
    <property type="entry name" value="ETHYLENE RESPONSE SENSOR PROTEIN"/>
    <property type="match status" value="1"/>
</dbReference>
<evidence type="ECO:0000256" key="11">
    <source>
        <dbReference type="ARBA" id="ARBA00022777"/>
    </source>
</evidence>
<keyword evidence="6" id="KW-0285">Flavoprotein</keyword>
<dbReference type="Proteomes" id="UP001165565">
    <property type="component" value="Unassembled WGS sequence"/>
</dbReference>
<name>A0AA41Z5R8_9SPHN</name>
<evidence type="ECO:0000256" key="10">
    <source>
        <dbReference type="ARBA" id="ARBA00022741"/>
    </source>
</evidence>
<dbReference type="SMART" id="SM00091">
    <property type="entry name" value="PAS"/>
    <property type="match status" value="2"/>
</dbReference>
<dbReference type="InterPro" id="IPR001610">
    <property type="entry name" value="PAC"/>
</dbReference>
<comment type="caution">
    <text evidence="19">The sequence shown here is derived from an EMBL/GenBank/DDBJ whole genome shotgun (WGS) entry which is preliminary data.</text>
</comment>
<evidence type="ECO:0000256" key="13">
    <source>
        <dbReference type="ARBA" id="ARBA00022991"/>
    </source>
</evidence>
<dbReference type="CDD" id="cd00130">
    <property type="entry name" value="PAS"/>
    <property type="match status" value="2"/>
</dbReference>
<feature type="domain" description="PAC" evidence="18">
    <location>
        <begin position="204"/>
        <end position="256"/>
    </location>
</feature>
<evidence type="ECO:0000256" key="6">
    <source>
        <dbReference type="ARBA" id="ARBA00022630"/>
    </source>
</evidence>
<evidence type="ECO:0000313" key="20">
    <source>
        <dbReference type="Proteomes" id="UP001165565"/>
    </source>
</evidence>
<sequence>MPDQADSTVGREMLLDEIEQLRTALEAAIEENDRLAEDRDRLLRRVSALSRDLQTAHAARAEATSAPAAQVREHQNQAEMELRSAFEELQVLTEELELANNSLHHTNQELDARIEERTCQIQEISAALRSTEGSLRTVADLVPDLLWRTDAAGEADWFNQRWFEYTGDYVADPLGKGWIEALHPLDRESALASWTQAIKAGTPCQQQKRIRAADGDYRWFLICADPMRDERGTITAWFAAATDVHEHHIGMEALQQSELRFRTLVEGMPQLVWRAIEGGKWTWSSPQWTRYTGQKEEASHATGWLDMFHPDDRDHAVEAWSRAPDAGSLEFEGRIFHAAEGRYRHFRTLASPVHLPEGPSLEWLGTSTDVDDLLQLQAQQEILVKELQHRTRNVMAVVQAVAGRTLKESQSLEQFAERFEDRLQALARVQGLLSRRASGLRVTFDALVREELSALVTLDADGKGRQVTLRGPAGVPLKSALVQTLALALHELATNAIKHGALSQPDGHLDICWEIREPHADEHRLFIDWRESGMEGMRDSEVLPQSGGYGRELIERALPYQLRARTTLGIDAGGVHCTIDVQVPVGDRIGEKIDG</sequence>
<evidence type="ECO:0000256" key="4">
    <source>
        <dbReference type="ARBA" id="ARBA00022553"/>
    </source>
</evidence>
<feature type="coiled-coil region" evidence="16">
    <location>
        <begin position="11"/>
        <end position="109"/>
    </location>
</feature>
<keyword evidence="12" id="KW-0067">ATP-binding</keyword>
<dbReference type="GO" id="GO:0009881">
    <property type="term" value="F:photoreceptor activity"/>
    <property type="evidence" value="ECO:0007669"/>
    <property type="project" value="UniProtKB-KW"/>
</dbReference>
<evidence type="ECO:0000256" key="12">
    <source>
        <dbReference type="ARBA" id="ARBA00022840"/>
    </source>
</evidence>
<dbReference type="FunFam" id="3.30.450.20:FF:000099">
    <property type="entry name" value="Sensory box sensor histidine kinase"/>
    <property type="match status" value="1"/>
</dbReference>
<keyword evidence="14" id="KW-0843">Virulence</keyword>
<dbReference type="PROSITE" id="PS50112">
    <property type="entry name" value="PAS"/>
    <property type="match status" value="1"/>
</dbReference>
<dbReference type="Gene3D" id="3.30.450.20">
    <property type="entry name" value="PAS domain"/>
    <property type="match status" value="2"/>
</dbReference>
<evidence type="ECO:0000256" key="16">
    <source>
        <dbReference type="SAM" id="Coils"/>
    </source>
</evidence>
<dbReference type="PANTHER" id="PTHR41523">
    <property type="entry name" value="TWO-COMPONENT SYSTEM SENSOR PROTEIN"/>
    <property type="match status" value="1"/>
</dbReference>
<dbReference type="PROSITE" id="PS50113">
    <property type="entry name" value="PAC"/>
    <property type="match status" value="1"/>
</dbReference>
<evidence type="ECO:0000259" key="18">
    <source>
        <dbReference type="PROSITE" id="PS50113"/>
    </source>
</evidence>
<keyword evidence="4" id="KW-0597">Phosphoprotein</keyword>